<organism evidence="3 4">
    <name type="scientific">Exserohilum turcicum (strain 28A)</name>
    <name type="common">Northern leaf blight fungus</name>
    <name type="synonym">Setosphaeria turcica</name>
    <dbReference type="NCBI Taxonomy" id="671987"/>
    <lineage>
        <taxon>Eukaryota</taxon>
        <taxon>Fungi</taxon>
        <taxon>Dikarya</taxon>
        <taxon>Ascomycota</taxon>
        <taxon>Pezizomycotina</taxon>
        <taxon>Dothideomycetes</taxon>
        <taxon>Pleosporomycetidae</taxon>
        <taxon>Pleosporales</taxon>
        <taxon>Pleosporineae</taxon>
        <taxon>Pleosporaceae</taxon>
        <taxon>Exserohilum</taxon>
    </lineage>
</organism>
<proteinExistence type="predicted"/>
<dbReference type="Gene3D" id="3.40.50.720">
    <property type="entry name" value="NAD(P)-binding Rossmann-like Domain"/>
    <property type="match status" value="1"/>
</dbReference>
<dbReference type="eggNOG" id="KOG1200">
    <property type="taxonomic scope" value="Eukaryota"/>
</dbReference>
<dbReference type="AlphaFoldDB" id="R0K8G2"/>
<evidence type="ECO:0000256" key="1">
    <source>
        <dbReference type="ARBA" id="ARBA00022857"/>
    </source>
</evidence>
<dbReference type="PANTHER" id="PTHR43658:SF8">
    <property type="entry name" value="17-BETA-HYDROXYSTEROID DEHYDROGENASE 14-RELATED"/>
    <property type="match status" value="1"/>
</dbReference>
<dbReference type="GeneID" id="19402287"/>
<dbReference type="PANTHER" id="PTHR43658">
    <property type="entry name" value="SHORT-CHAIN DEHYDROGENASE/REDUCTASE"/>
    <property type="match status" value="1"/>
</dbReference>
<dbReference type="PROSITE" id="PS00061">
    <property type="entry name" value="ADH_SHORT"/>
    <property type="match status" value="1"/>
</dbReference>
<dbReference type="InterPro" id="IPR036291">
    <property type="entry name" value="NAD(P)-bd_dom_sf"/>
</dbReference>
<dbReference type="GO" id="GO:0008670">
    <property type="term" value="F:2,4-dienoyl-CoA reductase (NADPH) activity"/>
    <property type="evidence" value="ECO:0007669"/>
    <property type="project" value="TreeGrafter"/>
</dbReference>
<dbReference type="GO" id="GO:0006635">
    <property type="term" value="P:fatty acid beta-oxidation"/>
    <property type="evidence" value="ECO:0007669"/>
    <property type="project" value="TreeGrafter"/>
</dbReference>
<dbReference type="EMBL" id="KB908703">
    <property type="protein sequence ID" value="EOA84572.1"/>
    <property type="molecule type" value="Genomic_DNA"/>
</dbReference>
<reference evidence="3 4" key="2">
    <citation type="journal article" date="2013" name="PLoS Genet.">
        <title>Comparative genome structure, secondary metabolite, and effector coding capacity across Cochliobolus pathogens.</title>
        <authorList>
            <person name="Condon B.J."/>
            <person name="Leng Y."/>
            <person name="Wu D."/>
            <person name="Bushley K.E."/>
            <person name="Ohm R.A."/>
            <person name="Otillar R."/>
            <person name="Martin J."/>
            <person name="Schackwitz W."/>
            <person name="Grimwood J."/>
            <person name="MohdZainudin N."/>
            <person name="Xue C."/>
            <person name="Wang R."/>
            <person name="Manning V.A."/>
            <person name="Dhillon B."/>
            <person name="Tu Z.J."/>
            <person name="Steffenson B.J."/>
            <person name="Salamov A."/>
            <person name="Sun H."/>
            <person name="Lowry S."/>
            <person name="LaButti K."/>
            <person name="Han J."/>
            <person name="Copeland A."/>
            <person name="Lindquist E."/>
            <person name="Barry K."/>
            <person name="Schmutz J."/>
            <person name="Baker S.E."/>
            <person name="Ciuffetti L.M."/>
            <person name="Grigoriev I.V."/>
            <person name="Zhong S."/>
            <person name="Turgeon B.G."/>
        </authorList>
    </citation>
    <scope>NUCLEOTIDE SEQUENCE [LARGE SCALE GENOMIC DNA]</scope>
    <source>
        <strain evidence="4">28A</strain>
    </source>
</reference>
<dbReference type="InterPro" id="IPR002347">
    <property type="entry name" value="SDR_fam"/>
</dbReference>
<dbReference type="SUPFAM" id="SSF51735">
    <property type="entry name" value="NAD(P)-binding Rossmann-fold domains"/>
    <property type="match status" value="1"/>
</dbReference>
<dbReference type="InterPro" id="IPR020904">
    <property type="entry name" value="Sc_DH/Rdtase_CS"/>
</dbReference>
<keyword evidence="4" id="KW-1185">Reference proteome</keyword>
<reference evidence="3 4" key="1">
    <citation type="journal article" date="2012" name="PLoS Pathog.">
        <title>Diverse lifestyles and strategies of plant pathogenesis encoded in the genomes of eighteen Dothideomycetes fungi.</title>
        <authorList>
            <person name="Ohm R.A."/>
            <person name="Feau N."/>
            <person name="Henrissat B."/>
            <person name="Schoch C.L."/>
            <person name="Horwitz B.A."/>
            <person name="Barry K.W."/>
            <person name="Condon B.J."/>
            <person name="Copeland A.C."/>
            <person name="Dhillon B."/>
            <person name="Glaser F."/>
            <person name="Hesse C.N."/>
            <person name="Kosti I."/>
            <person name="LaButti K."/>
            <person name="Lindquist E.A."/>
            <person name="Lucas S."/>
            <person name="Salamov A.A."/>
            <person name="Bradshaw R.E."/>
            <person name="Ciuffetti L."/>
            <person name="Hamelin R.C."/>
            <person name="Kema G.H.J."/>
            <person name="Lawrence C."/>
            <person name="Scott J.A."/>
            <person name="Spatafora J.W."/>
            <person name="Turgeon B.G."/>
            <person name="de Wit P.J.G.M."/>
            <person name="Zhong S."/>
            <person name="Goodwin S.B."/>
            <person name="Grigoriev I.V."/>
        </authorList>
    </citation>
    <scope>NUCLEOTIDE SEQUENCE [LARGE SCALE GENOMIC DNA]</scope>
    <source>
        <strain evidence="4">28A</strain>
    </source>
</reference>
<dbReference type="GO" id="GO:0005739">
    <property type="term" value="C:mitochondrion"/>
    <property type="evidence" value="ECO:0007669"/>
    <property type="project" value="TreeGrafter"/>
</dbReference>
<sequence length="274" mass="29512">MASIDQPLNGKILLITGGASGIGLSVVKQAHSLGTRVLVADLKTTPDFDAFAAGKSNIVYVQSDKQWNDVPDAYAICAGLFEPSFSNFWQDPEQDEGYKQVDVNVNHPIKLTRLAIRKSLLKGKRASVCIIASIAGIAGNLAAPLYCATKHAIVGFVKSLALSEPMTGVKVTTLCPAGVWTPLFDAAKQQQFSVTRDTTLTPEACATQLLNLLQKKEYPCGSVLEISLGGTRLIPEWCVQPPTGVDVGQATDEAFIDNMLKPVRDRLDAEREKL</sequence>
<dbReference type="Proteomes" id="UP000016935">
    <property type="component" value="Unassembled WGS sequence"/>
</dbReference>
<protein>
    <recommendedName>
        <fullName evidence="5">NAD(P)-binding protein</fullName>
    </recommendedName>
</protein>
<gene>
    <name evidence="3" type="ORF">SETTUDRAFT_20110</name>
</gene>
<dbReference type="STRING" id="671987.R0K8G2"/>
<keyword evidence="2" id="KW-0560">Oxidoreductase</keyword>
<dbReference type="PRINTS" id="PR00081">
    <property type="entry name" value="GDHRDH"/>
</dbReference>
<evidence type="ECO:0000313" key="4">
    <source>
        <dbReference type="Proteomes" id="UP000016935"/>
    </source>
</evidence>
<dbReference type="HOGENOM" id="CLU_010194_13_2_1"/>
<evidence type="ECO:0000313" key="3">
    <source>
        <dbReference type="EMBL" id="EOA84572.1"/>
    </source>
</evidence>
<evidence type="ECO:0000256" key="2">
    <source>
        <dbReference type="ARBA" id="ARBA00023002"/>
    </source>
</evidence>
<keyword evidence="1" id="KW-0521">NADP</keyword>
<evidence type="ECO:0008006" key="5">
    <source>
        <dbReference type="Google" id="ProtNLM"/>
    </source>
</evidence>
<accession>R0K8G2</accession>
<dbReference type="RefSeq" id="XP_008026860.1">
    <property type="nucleotide sequence ID" value="XM_008028669.1"/>
</dbReference>
<name>R0K8G2_EXST2</name>
<dbReference type="OrthoDB" id="5296at2759"/>
<dbReference type="Pfam" id="PF00106">
    <property type="entry name" value="adh_short"/>
    <property type="match status" value="1"/>
</dbReference>